<dbReference type="Gene3D" id="3.30.990.10">
    <property type="entry name" value="Formiminotransferase, N-terminal subdomain"/>
    <property type="match status" value="1"/>
</dbReference>
<evidence type="ECO:0000256" key="4">
    <source>
        <dbReference type="ARBA" id="ARBA00022490"/>
    </source>
</evidence>
<reference evidence="10" key="1">
    <citation type="journal article" date="2021" name="PeerJ">
        <title>Extensive microbial diversity within the chicken gut microbiome revealed by metagenomics and culture.</title>
        <authorList>
            <person name="Gilroy R."/>
            <person name="Ravi A."/>
            <person name="Getino M."/>
            <person name="Pursley I."/>
            <person name="Horton D.L."/>
            <person name="Alikhan N.F."/>
            <person name="Baker D."/>
            <person name="Gharbi K."/>
            <person name="Hall N."/>
            <person name="Watson M."/>
            <person name="Adriaenssens E.M."/>
            <person name="Foster-Nyarko E."/>
            <person name="Jarju S."/>
            <person name="Secka A."/>
            <person name="Antonio M."/>
            <person name="Oren A."/>
            <person name="Chaudhuri R.R."/>
            <person name="La Ragione R."/>
            <person name="Hildebrand F."/>
            <person name="Pallen M.J."/>
        </authorList>
    </citation>
    <scope>NUCLEOTIDE SEQUENCE</scope>
    <source>
        <strain evidence="10">6019</strain>
    </source>
</reference>
<dbReference type="Gene3D" id="3.30.70.670">
    <property type="entry name" value="Formiminotransferase, C-terminal subdomain"/>
    <property type="match status" value="1"/>
</dbReference>
<comment type="subcellular location">
    <subcellularLocation>
        <location evidence="1">Cytoplasm</location>
    </subcellularLocation>
</comment>
<keyword evidence="5 10" id="KW-0808">Transferase</keyword>
<dbReference type="InterPro" id="IPR013802">
    <property type="entry name" value="Formiminotransferase_C"/>
</dbReference>
<dbReference type="NCBIfam" id="TIGR02024">
    <property type="entry name" value="FtcD"/>
    <property type="match status" value="1"/>
</dbReference>
<dbReference type="GO" id="GO:0030409">
    <property type="term" value="F:glutamate formimidoyltransferase activity"/>
    <property type="evidence" value="ECO:0007669"/>
    <property type="project" value="UniProtKB-EC"/>
</dbReference>
<reference evidence="10" key="2">
    <citation type="submission" date="2021-09" db="EMBL/GenBank/DDBJ databases">
        <authorList>
            <person name="Gilroy R."/>
        </authorList>
    </citation>
    <scope>NUCLEOTIDE SEQUENCE</scope>
    <source>
        <strain evidence="10">6019</strain>
    </source>
</reference>
<dbReference type="Pfam" id="PF02971">
    <property type="entry name" value="FTCD"/>
    <property type="match status" value="1"/>
</dbReference>
<evidence type="ECO:0000256" key="7">
    <source>
        <dbReference type="ARBA" id="ARBA00022954"/>
    </source>
</evidence>
<evidence type="ECO:0000313" key="10">
    <source>
        <dbReference type="EMBL" id="HJE19300.1"/>
    </source>
</evidence>
<dbReference type="EC" id="2.1.2.5" evidence="3"/>
<evidence type="ECO:0000256" key="3">
    <source>
        <dbReference type="ARBA" id="ARBA00012252"/>
    </source>
</evidence>
<dbReference type="InterPro" id="IPR012886">
    <property type="entry name" value="Formiminotransferase_N"/>
</dbReference>
<dbReference type="PANTHER" id="PTHR12234:SF8">
    <property type="entry name" value="FORMIMINOTRANSFERASE-CYCLODEAMINASE"/>
    <property type="match status" value="1"/>
</dbReference>
<evidence type="ECO:0000256" key="6">
    <source>
        <dbReference type="ARBA" id="ARBA00022808"/>
    </source>
</evidence>
<dbReference type="InterPro" id="IPR051623">
    <property type="entry name" value="FTCD"/>
</dbReference>
<dbReference type="SMART" id="SM01222">
    <property type="entry name" value="FTCD_N"/>
    <property type="match status" value="1"/>
</dbReference>
<comment type="pathway">
    <text evidence="2">Amino-acid degradation; L-histidine degradation into L-glutamate; L-glutamate from N-formimidoyl-L-glutamate (transferase route): step 1/1.</text>
</comment>
<dbReference type="AlphaFoldDB" id="A0A921B5D4"/>
<evidence type="ECO:0000256" key="1">
    <source>
        <dbReference type="ARBA" id="ARBA00004496"/>
    </source>
</evidence>
<evidence type="ECO:0000259" key="9">
    <source>
        <dbReference type="SMART" id="SM01222"/>
    </source>
</evidence>
<dbReference type="InterPro" id="IPR022384">
    <property type="entry name" value="FormiminoTrfase_cat_dom_sf"/>
</dbReference>
<evidence type="ECO:0000259" key="8">
    <source>
        <dbReference type="SMART" id="SM01221"/>
    </source>
</evidence>
<proteinExistence type="predicted"/>
<keyword evidence="7" id="KW-0290">Folate-binding</keyword>
<dbReference type="PANTHER" id="PTHR12234">
    <property type="entry name" value="FORMIMINOTRANSFERASE-CYCLODEAMINASE"/>
    <property type="match status" value="1"/>
</dbReference>
<dbReference type="InterPro" id="IPR037064">
    <property type="entry name" value="Formiminotransferase_N_sf"/>
</dbReference>
<keyword evidence="6" id="KW-0369">Histidine metabolism</keyword>
<feature type="domain" description="Formiminotransferase N-terminal subdomain" evidence="9">
    <location>
        <begin position="3"/>
        <end position="180"/>
    </location>
</feature>
<dbReference type="GO" id="GO:0006547">
    <property type="term" value="P:L-histidine metabolic process"/>
    <property type="evidence" value="ECO:0007669"/>
    <property type="project" value="UniProtKB-KW"/>
</dbReference>
<gene>
    <name evidence="10" type="primary">ftcD</name>
    <name evidence="10" type="ORF">K8V35_02985</name>
</gene>
<dbReference type="Proteomes" id="UP000763505">
    <property type="component" value="Unassembled WGS sequence"/>
</dbReference>
<dbReference type="SUPFAM" id="SSF55116">
    <property type="entry name" value="Formiminotransferase domain of formiminotransferase-cyclodeaminase"/>
    <property type="match status" value="2"/>
</dbReference>
<accession>A0A921B5D4</accession>
<name>A0A921B5D4_9STAP</name>
<evidence type="ECO:0000256" key="5">
    <source>
        <dbReference type="ARBA" id="ARBA00022679"/>
    </source>
</evidence>
<dbReference type="GO" id="GO:0005542">
    <property type="term" value="F:folic acid binding"/>
    <property type="evidence" value="ECO:0007669"/>
    <property type="project" value="UniProtKB-KW"/>
</dbReference>
<dbReference type="GO" id="GO:0005737">
    <property type="term" value="C:cytoplasm"/>
    <property type="evidence" value="ECO:0007669"/>
    <property type="project" value="UniProtKB-SubCell"/>
</dbReference>
<organism evidence="10 11">
    <name type="scientific">Aliicoccus persicus</name>
    <dbReference type="NCBI Taxonomy" id="930138"/>
    <lineage>
        <taxon>Bacteria</taxon>
        <taxon>Bacillati</taxon>
        <taxon>Bacillota</taxon>
        <taxon>Bacilli</taxon>
        <taxon>Bacillales</taxon>
        <taxon>Staphylococcaceae</taxon>
        <taxon>Aliicoccus</taxon>
    </lineage>
</organism>
<sequence length="298" mass="33170">MTKIIQVIANFSDGRNEEVFLGLKKIASDSKHHQLIGALAEADYNRSGFYLLGEPEEILNTTLNMLEYAVKHIDMTQQKGPHPWIGAGDVIAVIPVKNVTMEDCVTYSKKLGKTVGDTLNLPVYLYGEAATHDDRKNLSNIIRGEFEGFPEKINQPEWQPDFGPNKVHPTAGVTAIGARQDLISLNINLDTNNLVLAKEIATVIREKNGGLKGLKAIALELDGKDGIQISTTIENYKELPFHVVFEHVKLEAHKRDIAIINTEVFGIIPAEVMIQTAAHYIQANHFHSEKQILENYLI</sequence>
<evidence type="ECO:0000256" key="2">
    <source>
        <dbReference type="ARBA" id="ARBA00005082"/>
    </source>
</evidence>
<dbReference type="SMART" id="SM01221">
    <property type="entry name" value="FTCD"/>
    <property type="match status" value="1"/>
</dbReference>
<feature type="domain" description="Formiminotransferase C-terminal subdomain" evidence="8">
    <location>
        <begin position="182"/>
        <end position="296"/>
    </location>
</feature>
<keyword evidence="4" id="KW-0963">Cytoplasm</keyword>
<dbReference type="Pfam" id="PF07837">
    <property type="entry name" value="FTCD_N"/>
    <property type="match status" value="1"/>
</dbReference>
<comment type="caution">
    <text evidence="10">The sequence shown here is derived from an EMBL/GenBank/DDBJ whole genome shotgun (WGS) entry which is preliminary data.</text>
</comment>
<dbReference type="InterPro" id="IPR004227">
    <property type="entry name" value="Formiminotransferase_cat"/>
</dbReference>
<dbReference type="EMBL" id="DYYI01000027">
    <property type="protein sequence ID" value="HJE19300.1"/>
    <property type="molecule type" value="Genomic_DNA"/>
</dbReference>
<dbReference type="InterPro" id="IPR037070">
    <property type="entry name" value="Formiminotransferase_C_sf"/>
</dbReference>
<evidence type="ECO:0000313" key="11">
    <source>
        <dbReference type="Proteomes" id="UP000763505"/>
    </source>
</evidence>
<protein>
    <recommendedName>
        <fullName evidence="3">glutamate formimidoyltransferase</fullName>
        <ecNumber evidence="3">2.1.2.5</ecNumber>
    </recommendedName>
</protein>